<sequence length="192" mass="21522">MKTPSHRLSLPRLSLFFSLLLSVLIAPVALAAVNLSDTPLGRRVMVDYIVHFAYNLQWPVNAFDNHSAPFKVCLLGGDSLGETLAERFKNQRIDGRRVALERIDLKDILRARKCQIVVLGSMDRANLLKTLVTVEFFPVLTVSDAERFAVTGGMIEFADTNGEVALRMNKTMLEKAELKMGNSLFRLGRKME</sequence>
<reference evidence="1 2" key="1">
    <citation type="submission" date="2024-08" db="EMBL/GenBank/DDBJ databases">
        <authorList>
            <person name="Ishaq N."/>
        </authorList>
    </citation>
    <scope>NUCLEOTIDE SEQUENCE [LARGE SCALE GENOMIC DNA]</scope>
    <source>
        <strain evidence="1 2">JCM 30400</strain>
    </source>
</reference>
<comment type="caution">
    <text evidence="1">The sequence shown here is derived from an EMBL/GenBank/DDBJ whole genome shotgun (WGS) entry which is preliminary data.</text>
</comment>
<dbReference type="RefSeq" id="WP_371842262.1">
    <property type="nucleotide sequence ID" value="NZ_JBGMEL010000001.1"/>
</dbReference>
<evidence type="ECO:0000313" key="2">
    <source>
        <dbReference type="Proteomes" id="UP001569414"/>
    </source>
</evidence>
<name>A0ABV4NHT8_9GAMM</name>
<protein>
    <submittedName>
        <fullName evidence="1">YfiR family protein</fullName>
    </submittedName>
</protein>
<gene>
    <name evidence="1" type="ORF">ACCI51_00870</name>
</gene>
<organism evidence="1 2">
    <name type="scientific">Microbulbifer echini</name>
    <dbReference type="NCBI Taxonomy" id="1529067"/>
    <lineage>
        <taxon>Bacteria</taxon>
        <taxon>Pseudomonadati</taxon>
        <taxon>Pseudomonadota</taxon>
        <taxon>Gammaproteobacteria</taxon>
        <taxon>Cellvibrionales</taxon>
        <taxon>Microbulbiferaceae</taxon>
        <taxon>Microbulbifer</taxon>
    </lineage>
</organism>
<keyword evidence="2" id="KW-1185">Reference proteome</keyword>
<accession>A0ABV4NHT8</accession>
<dbReference type="Proteomes" id="UP001569414">
    <property type="component" value="Unassembled WGS sequence"/>
</dbReference>
<evidence type="ECO:0000313" key="1">
    <source>
        <dbReference type="EMBL" id="MFA0789077.1"/>
    </source>
</evidence>
<dbReference type="EMBL" id="JBGMEL010000001">
    <property type="protein sequence ID" value="MFA0789077.1"/>
    <property type="molecule type" value="Genomic_DNA"/>
</dbReference>
<proteinExistence type="predicted"/>
<dbReference type="Pfam" id="PF13689">
    <property type="entry name" value="DUF4154"/>
    <property type="match status" value="1"/>
</dbReference>
<dbReference type="InterPro" id="IPR025293">
    <property type="entry name" value="YfiR/HmsC-like"/>
</dbReference>